<feature type="compositionally biased region" description="Low complexity" evidence="1">
    <location>
        <begin position="110"/>
        <end position="138"/>
    </location>
</feature>
<gene>
    <name evidence="3" type="ORF">B2J93_339</name>
</gene>
<dbReference type="Proteomes" id="UP000242519">
    <property type="component" value="Unassembled WGS sequence"/>
</dbReference>
<dbReference type="STRING" id="503106.A0A218YYR4"/>
<dbReference type="InParanoid" id="A0A218YYR4"/>
<evidence type="ECO:0000313" key="3">
    <source>
        <dbReference type="EMBL" id="OWP00483.1"/>
    </source>
</evidence>
<reference evidence="3 4" key="1">
    <citation type="submission" date="2017-04" db="EMBL/GenBank/DDBJ databases">
        <title>Draft genome sequence of Marssonina coronaria NL1: causal agent of apple blotch.</title>
        <authorList>
            <person name="Cheng Q."/>
        </authorList>
    </citation>
    <scope>NUCLEOTIDE SEQUENCE [LARGE SCALE GENOMIC DNA]</scope>
    <source>
        <strain evidence="3 4">NL1</strain>
    </source>
</reference>
<feature type="region of interest" description="Disordered" evidence="1">
    <location>
        <begin position="86"/>
        <end position="468"/>
    </location>
</feature>
<keyword evidence="4" id="KW-1185">Reference proteome</keyword>
<feature type="compositionally biased region" description="Low complexity" evidence="1">
    <location>
        <begin position="299"/>
        <end position="310"/>
    </location>
</feature>
<feature type="compositionally biased region" description="Basic and acidic residues" evidence="1">
    <location>
        <begin position="195"/>
        <end position="205"/>
    </location>
</feature>
<feature type="compositionally biased region" description="Basic and acidic residues" evidence="1">
    <location>
        <begin position="168"/>
        <end position="177"/>
    </location>
</feature>
<dbReference type="AlphaFoldDB" id="A0A218YYR4"/>
<proteinExistence type="predicted"/>
<dbReference type="Pfam" id="PF08550">
    <property type="entry name" value="GATA_AreA"/>
    <property type="match status" value="1"/>
</dbReference>
<evidence type="ECO:0000313" key="4">
    <source>
        <dbReference type="Proteomes" id="UP000242519"/>
    </source>
</evidence>
<feature type="compositionally biased region" description="Polar residues" evidence="1">
    <location>
        <begin position="270"/>
        <end position="285"/>
    </location>
</feature>
<feature type="compositionally biased region" description="Basic and acidic residues" evidence="1">
    <location>
        <begin position="504"/>
        <end position="524"/>
    </location>
</feature>
<feature type="compositionally biased region" description="Basic and acidic residues" evidence="1">
    <location>
        <begin position="335"/>
        <end position="346"/>
    </location>
</feature>
<name>A0A218YYR4_9HELO</name>
<feature type="compositionally biased region" description="Polar residues" evidence="1">
    <location>
        <begin position="178"/>
        <end position="187"/>
    </location>
</feature>
<protein>
    <recommendedName>
        <fullName evidence="2">Nitrogen regulatory protein areA GATA-like domain-containing protein</fullName>
    </recommendedName>
</protein>
<feature type="domain" description="Nitrogen regulatory protein areA GATA-like" evidence="2">
    <location>
        <begin position="38"/>
        <end position="66"/>
    </location>
</feature>
<comment type="caution">
    <text evidence="3">The sequence shown here is derived from an EMBL/GenBank/DDBJ whole genome shotgun (WGS) entry which is preliminary data.</text>
</comment>
<dbReference type="OrthoDB" id="5424234at2759"/>
<feature type="compositionally biased region" description="Basic residues" evidence="1">
    <location>
        <begin position="210"/>
        <end position="226"/>
    </location>
</feature>
<evidence type="ECO:0000259" key="2">
    <source>
        <dbReference type="Pfam" id="PF08550"/>
    </source>
</evidence>
<feature type="region of interest" description="Disordered" evidence="1">
    <location>
        <begin position="483"/>
        <end position="524"/>
    </location>
</feature>
<organism evidence="3 4">
    <name type="scientific">Diplocarpon coronariae</name>
    <dbReference type="NCBI Taxonomy" id="2795749"/>
    <lineage>
        <taxon>Eukaryota</taxon>
        <taxon>Fungi</taxon>
        <taxon>Dikarya</taxon>
        <taxon>Ascomycota</taxon>
        <taxon>Pezizomycotina</taxon>
        <taxon>Leotiomycetes</taxon>
        <taxon>Helotiales</taxon>
        <taxon>Drepanopezizaceae</taxon>
        <taxon>Diplocarpon</taxon>
    </lineage>
</organism>
<dbReference type="EMBL" id="MZNU01000319">
    <property type="protein sequence ID" value="OWP00483.1"/>
    <property type="molecule type" value="Genomic_DNA"/>
</dbReference>
<feature type="compositionally biased region" description="Polar residues" evidence="1">
    <location>
        <begin position="400"/>
        <end position="410"/>
    </location>
</feature>
<evidence type="ECO:0000256" key="1">
    <source>
        <dbReference type="SAM" id="MobiDB-lite"/>
    </source>
</evidence>
<sequence>MAMALILPKGIVVNSDQINENINRIAAKPLDQEDIARVWKVYTTTKRRLLDPTAERLENYWWRIWYSDRKYLDATTIARQFAHISDGPTFVPLRGPPNRVEGATPNTRIQHGPGASSAAAPQQPSTGTTTAISSSTTSRAPAPMPYPILKKTRGPSTSGPRPTARFISPHESEHEGETSSLSPNSHVVVQPPSPDLRDAKTEKKGGGTPSKKKAGFSASKKKRPVIVRRQSSQTSQSSIENAARDAEAQAATGARSALDAPLAKCHSRFQENFSLSPEGSTSTYPTRKKMGEFKRSSPRKLSSSKASSVKSRARPSRLSEDAVSAGDPGPSTQLRRIENIQEHPVEQEGLAPEEREELEMQRILLAEANARAQSKTNPPREHPPESGSELVQVLHKSLRSKSAGNISSSEGMDAIRLIQHDSKGAPSLAPTLADATGQVDIGPSGTNTAQHPATRVQAGKGKGKEVEGSQQVDLFAKRHVQPVQAAPAADSLSRSKSQLTLLLKQDKEKTSRNKQESGKGKSKK</sequence>
<accession>A0A218YYR4</accession>
<dbReference type="InterPro" id="IPR013860">
    <property type="entry name" value="AreA_GATA"/>
</dbReference>